<dbReference type="RefSeq" id="WP_092787850.1">
    <property type="nucleotide sequence ID" value="NZ_FNAP01000017.1"/>
</dbReference>
<feature type="transmembrane region" description="Helical" evidence="2">
    <location>
        <begin position="44"/>
        <end position="62"/>
    </location>
</feature>
<name>A0A1G7H280_9PROT</name>
<evidence type="ECO:0000256" key="1">
    <source>
        <dbReference type="SAM" id="MobiDB-lite"/>
    </source>
</evidence>
<feature type="transmembrane region" description="Helical" evidence="2">
    <location>
        <begin position="68"/>
        <end position="87"/>
    </location>
</feature>
<keyword evidence="2" id="KW-0472">Membrane</keyword>
<sequence>METQADDVTPGTDASPGAMNQTPSSAPASDSLQAEREARQVERFLFLFALIILLSVIVFDAIDSAFASLLIVILEIIFLLVIARLMGIKEIGDLTARLGRWAKSLRNHDPKTT</sequence>
<dbReference type="EMBL" id="FNAP01000017">
    <property type="protein sequence ID" value="SDE94249.1"/>
    <property type="molecule type" value="Genomic_DNA"/>
</dbReference>
<dbReference type="Proteomes" id="UP000199412">
    <property type="component" value="Unassembled WGS sequence"/>
</dbReference>
<feature type="compositionally biased region" description="Polar residues" evidence="1">
    <location>
        <begin position="18"/>
        <end position="32"/>
    </location>
</feature>
<reference evidence="3 4" key="1">
    <citation type="submission" date="2016-10" db="EMBL/GenBank/DDBJ databases">
        <authorList>
            <person name="de Groot N.N."/>
        </authorList>
    </citation>
    <scope>NUCLEOTIDE SEQUENCE [LARGE SCALE GENOMIC DNA]</scope>
    <source>
        <strain evidence="3 4">ATCC 700224</strain>
    </source>
</reference>
<accession>A0A1G7H280</accession>
<organism evidence="3 4">
    <name type="scientific">Rhodospira trueperi</name>
    <dbReference type="NCBI Taxonomy" id="69960"/>
    <lineage>
        <taxon>Bacteria</taxon>
        <taxon>Pseudomonadati</taxon>
        <taxon>Pseudomonadota</taxon>
        <taxon>Alphaproteobacteria</taxon>
        <taxon>Rhodospirillales</taxon>
        <taxon>Rhodospirillaceae</taxon>
        <taxon>Rhodospira</taxon>
    </lineage>
</organism>
<proteinExistence type="predicted"/>
<keyword evidence="4" id="KW-1185">Reference proteome</keyword>
<evidence type="ECO:0000313" key="4">
    <source>
        <dbReference type="Proteomes" id="UP000199412"/>
    </source>
</evidence>
<keyword evidence="2" id="KW-1133">Transmembrane helix</keyword>
<gene>
    <name evidence="3" type="ORF">SAMN05421720_11718</name>
</gene>
<protein>
    <submittedName>
        <fullName evidence="3">Uncharacterized protein</fullName>
    </submittedName>
</protein>
<keyword evidence="2" id="KW-0812">Transmembrane</keyword>
<dbReference type="AlphaFoldDB" id="A0A1G7H280"/>
<evidence type="ECO:0000313" key="3">
    <source>
        <dbReference type="EMBL" id="SDE94249.1"/>
    </source>
</evidence>
<feature type="region of interest" description="Disordered" evidence="1">
    <location>
        <begin position="1"/>
        <end position="34"/>
    </location>
</feature>
<evidence type="ECO:0000256" key="2">
    <source>
        <dbReference type="SAM" id="Phobius"/>
    </source>
</evidence>